<dbReference type="Pfam" id="PF02358">
    <property type="entry name" value="Trehalose_PPase"/>
    <property type="match status" value="1"/>
</dbReference>
<dbReference type="Gene3D" id="3.30.70.1020">
    <property type="entry name" value="Trehalose-6-phosphate phosphatase related protein, domain 2"/>
    <property type="match status" value="1"/>
</dbReference>
<reference evidence="2 3" key="1">
    <citation type="submission" date="2014-07" db="EMBL/GenBank/DDBJ databases">
        <title>Complete genome sequence of Corynebacterium atypicum DSM 44849: identifiction of the mycolic acid biosynthesis genes.</title>
        <authorList>
            <person name="Tippelt A."/>
            <person name="Mollmann S."/>
            <person name="Albersmeier A."/>
            <person name="Jaenicke S."/>
            <person name="Ruckert C."/>
            <person name="Tauch A."/>
        </authorList>
    </citation>
    <scope>NUCLEOTIDE SEQUENCE [LARGE SCALE GENOMIC DNA]</scope>
    <source>
        <strain evidence="2 3">R2070</strain>
    </source>
</reference>
<protein>
    <recommendedName>
        <fullName evidence="1">Trehalose 6-phosphate phosphatase</fullName>
        <ecNumber evidence="1">3.1.3.12</ecNumber>
    </recommendedName>
</protein>
<organism evidence="2 3">
    <name type="scientific">Corynebacterium atypicum</name>
    <dbReference type="NCBI Taxonomy" id="191610"/>
    <lineage>
        <taxon>Bacteria</taxon>
        <taxon>Bacillati</taxon>
        <taxon>Actinomycetota</taxon>
        <taxon>Actinomycetes</taxon>
        <taxon>Mycobacteriales</taxon>
        <taxon>Corynebacteriaceae</taxon>
        <taxon>Corynebacterium</taxon>
    </lineage>
</organism>
<evidence type="ECO:0000313" key="3">
    <source>
        <dbReference type="Proteomes" id="UP000028504"/>
    </source>
</evidence>
<keyword evidence="1" id="KW-0460">Magnesium</keyword>
<dbReference type="InterPro" id="IPR036412">
    <property type="entry name" value="HAD-like_sf"/>
</dbReference>
<comment type="function">
    <text evidence="1">Removes the phosphate from trehalose 6-phosphate to produce free trehalose.</text>
</comment>
<comment type="pathway">
    <text evidence="1">Glycan biosynthesis; trehalose biosynthesis.</text>
</comment>
<dbReference type="EMBL" id="CP008944">
    <property type="protein sequence ID" value="AIG64663.1"/>
    <property type="molecule type" value="Genomic_DNA"/>
</dbReference>
<comment type="cofactor">
    <cofactor evidence="1">
        <name>Mg(2+)</name>
        <dbReference type="ChEBI" id="CHEBI:18420"/>
    </cofactor>
</comment>
<dbReference type="Gene3D" id="3.40.50.1000">
    <property type="entry name" value="HAD superfamily/HAD-like"/>
    <property type="match status" value="1"/>
</dbReference>
<gene>
    <name evidence="2" type="ORF">CATYP_08925</name>
</gene>
<name>A0ABM5QPI1_9CORY</name>
<dbReference type="NCBIfam" id="TIGR00685">
    <property type="entry name" value="T6PP"/>
    <property type="match status" value="1"/>
</dbReference>
<evidence type="ECO:0000313" key="2">
    <source>
        <dbReference type="EMBL" id="AIG64663.1"/>
    </source>
</evidence>
<comment type="similarity">
    <text evidence="1">Belongs to the trehalose phosphatase family.</text>
</comment>
<dbReference type="EC" id="3.1.3.12" evidence="1"/>
<sequence>MASPDAAARYLAQVPSLLVVSDFDGTLAGHSDDRFNVPVDRAGIDALHSLAGLPHTVVAVLSGRKLDELARICPVDHPVLKVGSHGAEEEGVPIALTADQQCRLDLITAELEELCAGTDCFVEHKPFQRGLHYRPLKGTDAAERMRQAALAVNPHGAEVTDGKFIVEFSVAEATKGTWITQARRRWAPDATVFLGDDATDERGFRALGGCDVGIKVGPGETAAGLRLAGVAEVGGWLAELSGLRRRYAPGGTR</sequence>
<dbReference type="InterPro" id="IPR003337">
    <property type="entry name" value="Trehalose_PPase"/>
</dbReference>
<keyword evidence="1" id="KW-0378">Hydrolase</keyword>
<accession>A0ABM5QPI1</accession>
<dbReference type="InterPro" id="IPR023214">
    <property type="entry name" value="HAD_sf"/>
</dbReference>
<comment type="catalytic activity">
    <reaction evidence="1">
        <text>alpha,alpha-trehalose 6-phosphate + H2O = alpha,alpha-trehalose + phosphate</text>
        <dbReference type="Rhea" id="RHEA:23420"/>
        <dbReference type="ChEBI" id="CHEBI:15377"/>
        <dbReference type="ChEBI" id="CHEBI:16551"/>
        <dbReference type="ChEBI" id="CHEBI:43474"/>
        <dbReference type="ChEBI" id="CHEBI:58429"/>
        <dbReference type="EC" id="3.1.3.12"/>
    </reaction>
</comment>
<keyword evidence="1" id="KW-0479">Metal-binding</keyword>
<dbReference type="SUPFAM" id="SSF56784">
    <property type="entry name" value="HAD-like"/>
    <property type="match status" value="1"/>
</dbReference>
<dbReference type="Proteomes" id="UP000028504">
    <property type="component" value="Chromosome"/>
</dbReference>
<keyword evidence="3" id="KW-1185">Reference proteome</keyword>
<evidence type="ECO:0000256" key="1">
    <source>
        <dbReference type="RuleBase" id="RU361117"/>
    </source>
</evidence>
<proteinExistence type="inferred from homology"/>